<evidence type="ECO:0000256" key="2">
    <source>
        <dbReference type="ARBA" id="ARBA00007131"/>
    </source>
</evidence>
<dbReference type="RefSeq" id="WP_259480634.1">
    <property type="nucleotide sequence ID" value="NZ_BAAAQY010000011.1"/>
</dbReference>
<comment type="similarity">
    <text evidence="2">Belongs to the transketolase family.</text>
</comment>
<comment type="caution">
    <text evidence="6">The sequence shown here is derived from an EMBL/GenBank/DDBJ whole genome shotgun (WGS) entry which is preliminary data.</text>
</comment>
<comment type="cofactor">
    <cofactor evidence="1">
        <name>thiamine diphosphate</name>
        <dbReference type="ChEBI" id="CHEBI:58937"/>
    </cofactor>
</comment>
<dbReference type="CDD" id="cd02012">
    <property type="entry name" value="TPP_TK"/>
    <property type="match status" value="1"/>
</dbReference>
<dbReference type="Pfam" id="PF00456">
    <property type="entry name" value="Transketolase_N"/>
    <property type="match status" value="1"/>
</dbReference>
<dbReference type="Proteomes" id="UP001500929">
    <property type="component" value="Unassembled WGS sequence"/>
</dbReference>
<sequence>MPSATTHPPAPHPPAKHPSAALAPARPVADAALLADRAEFVRTEAIRLIELAKVGHYSSVFSAAEIFAALYYGVMRTDPANPQWQGRDRFLMGKGHAAVGLFPVLSDLGFFPAEVLNGYTRLGSPLGDHPDMTKVPGIDFSSGSIGHALSNGLGMALGGRMNGDGFSVFVMLGDGEMQEGQVWEAALAGAHHRLGKLVAIVDRNGFQLDGEVDEVVGIEPLADKWRAFGWEVHEVDGHDAVAVRDLLLGLADRPAEAAPSCVIAHTKKGKGVGYMETEPGWHLGYLVPADAEAAVAEIRSAAASTGAGVRA</sequence>
<organism evidence="6 7">
    <name type="scientific">Herbiconiux moechotypicola</name>
    <dbReference type="NCBI Taxonomy" id="637393"/>
    <lineage>
        <taxon>Bacteria</taxon>
        <taxon>Bacillati</taxon>
        <taxon>Actinomycetota</taxon>
        <taxon>Actinomycetes</taxon>
        <taxon>Micrococcales</taxon>
        <taxon>Microbacteriaceae</taxon>
        <taxon>Herbiconiux</taxon>
    </lineage>
</organism>
<evidence type="ECO:0000313" key="6">
    <source>
        <dbReference type="EMBL" id="GAA2245103.1"/>
    </source>
</evidence>
<proteinExistence type="inferred from homology"/>
<dbReference type="InterPro" id="IPR029061">
    <property type="entry name" value="THDP-binding"/>
</dbReference>
<dbReference type="Gene3D" id="3.40.50.970">
    <property type="match status" value="1"/>
</dbReference>
<gene>
    <name evidence="6" type="ORF">GCM10009851_32940</name>
</gene>
<feature type="domain" description="Transketolase N-terminal" evidence="5">
    <location>
        <begin position="38"/>
        <end position="278"/>
    </location>
</feature>
<dbReference type="PANTHER" id="PTHR47514">
    <property type="entry name" value="TRANSKETOLASE N-TERMINAL SECTION-RELATED"/>
    <property type="match status" value="1"/>
</dbReference>
<reference evidence="6 7" key="1">
    <citation type="journal article" date="2019" name="Int. J. Syst. Evol. Microbiol.">
        <title>The Global Catalogue of Microorganisms (GCM) 10K type strain sequencing project: providing services to taxonomists for standard genome sequencing and annotation.</title>
        <authorList>
            <consortium name="The Broad Institute Genomics Platform"/>
            <consortium name="The Broad Institute Genome Sequencing Center for Infectious Disease"/>
            <person name="Wu L."/>
            <person name="Ma J."/>
        </authorList>
    </citation>
    <scope>NUCLEOTIDE SEQUENCE [LARGE SCALE GENOMIC DNA]</scope>
    <source>
        <strain evidence="6 7">JCM 16117</strain>
    </source>
</reference>
<protein>
    <submittedName>
        <fullName evidence="6">Transketolase</fullName>
    </submittedName>
</protein>
<feature type="region of interest" description="Disordered" evidence="4">
    <location>
        <begin position="1"/>
        <end position="20"/>
    </location>
</feature>
<name>A0ABN3DZF9_9MICO</name>
<evidence type="ECO:0000256" key="1">
    <source>
        <dbReference type="ARBA" id="ARBA00001964"/>
    </source>
</evidence>
<evidence type="ECO:0000256" key="3">
    <source>
        <dbReference type="ARBA" id="ARBA00023052"/>
    </source>
</evidence>
<evidence type="ECO:0000313" key="7">
    <source>
        <dbReference type="Proteomes" id="UP001500929"/>
    </source>
</evidence>
<accession>A0ABN3DZF9</accession>
<keyword evidence="3" id="KW-0786">Thiamine pyrophosphate</keyword>
<evidence type="ECO:0000259" key="5">
    <source>
        <dbReference type="Pfam" id="PF00456"/>
    </source>
</evidence>
<dbReference type="InterPro" id="IPR005474">
    <property type="entry name" value="Transketolase_N"/>
</dbReference>
<dbReference type="EMBL" id="BAAAQY010000011">
    <property type="protein sequence ID" value="GAA2245103.1"/>
    <property type="molecule type" value="Genomic_DNA"/>
</dbReference>
<evidence type="ECO:0000256" key="4">
    <source>
        <dbReference type="SAM" id="MobiDB-lite"/>
    </source>
</evidence>
<dbReference type="SUPFAM" id="SSF52518">
    <property type="entry name" value="Thiamin diphosphate-binding fold (THDP-binding)"/>
    <property type="match status" value="1"/>
</dbReference>
<keyword evidence="7" id="KW-1185">Reference proteome</keyword>
<dbReference type="PANTHER" id="PTHR47514:SF1">
    <property type="entry name" value="TRANSKETOLASE N-TERMINAL SECTION-RELATED"/>
    <property type="match status" value="1"/>
</dbReference>